<evidence type="ECO:0000313" key="2">
    <source>
        <dbReference type="Proteomes" id="UP001597135"/>
    </source>
</evidence>
<proteinExistence type="predicted"/>
<name>A0ABW3ZNU5_9RHOB</name>
<protein>
    <submittedName>
        <fullName evidence="1">Uncharacterized protein</fullName>
    </submittedName>
</protein>
<organism evidence="1 2">
    <name type="scientific">Litorisediminicola beolgyonensis</name>
    <dbReference type="NCBI Taxonomy" id="1173614"/>
    <lineage>
        <taxon>Bacteria</taxon>
        <taxon>Pseudomonadati</taxon>
        <taxon>Pseudomonadota</taxon>
        <taxon>Alphaproteobacteria</taxon>
        <taxon>Rhodobacterales</taxon>
        <taxon>Paracoccaceae</taxon>
        <taxon>Litorisediminicola</taxon>
    </lineage>
</organism>
<keyword evidence="2" id="KW-1185">Reference proteome</keyword>
<reference evidence="2" key="1">
    <citation type="journal article" date="2019" name="Int. J. Syst. Evol. Microbiol.">
        <title>The Global Catalogue of Microorganisms (GCM) 10K type strain sequencing project: providing services to taxonomists for standard genome sequencing and annotation.</title>
        <authorList>
            <consortium name="The Broad Institute Genomics Platform"/>
            <consortium name="The Broad Institute Genome Sequencing Center for Infectious Disease"/>
            <person name="Wu L."/>
            <person name="Ma J."/>
        </authorList>
    </citation>
    <scope>NUCLEOTIDE SEQUENCE [LARGE SCALE GENOMIC DNA]</scope>
    <source>
        <strain evidence="2">CCUG 62953</strain>
    </source>
</reference>
<accession>A0ABW3ZNU5</accession>
<dbReference type="EMBL" id="JBHTMU010000073">
    <property type="protein sequence ID" value="MFD1344780.1"/>
    <property type="molecule type" value="Genomic_DNA"/>
</dbReference>
<gene>
    <name evidence="1" type="ORF">ACFQ4E_20290</name>
</gene>
<evidence type="ECO:0000313" key="1">
    <source>
        <dbReference type="EMBL" id="MFD1344780.1"/>
    </source>
</evidence>
<sequence length="195" mass="20701">MDAQVCTPPSIIPSFDRLVLGDAPVTIYAALDTDPPQACSSSLTGQAATDCASFTTWTQYTAAFAGVLGTAANLVYKFVPNKKLASEIVTGLHAIYSGVQGVNQQFLLAIQDINAGKPYAPVPQPDPIPPFPTPTKGNDIGQAVEQAWLIFKPFLEKAIAKMPTGSPWIKVLEGIITASDKIIEQLKALFNQIAG</sequence>
<comment type="caution">
    <text evidence="1">The sequence shown here is derived from an EMBL/GenBank/DDBJ whole genome shotgun (WGS) entry which is preliminary data.</text>
</comment>
<dbReference type="RefSeq" id="WP_386806354.1">
    <property type="nucleotide sequence ID" value="NZ_JBHTMU010000073.1"/>
</dbReference>
<dbReference type="Proteomes" id="UP001597135">
    <property type="component" value="Unassembled WGS sequence"/>
</dbReference>